<evidence type="ECO:0000259" key="2">
    <source>
        <dbReference type="PROSITE" id="PS50076"/>
    </source>
</evidence>
<reference evidence="4" key="1">
    <citation type="journal article" date="2013" name="Proc. Natl. Acad. Sci. U.S.A.">
        <title>Improving the coverage of the cyanobacterial phylum using diversity-driven genome sequencing.</title>
        <authorList>
            <person name="Shih P.M."/>
            <person name="Wu D."/>
            <person name="Latifi A."/>
            <person name="Axen S.D."/>
            <person name="Fewer D.P."/>
            <person name="Talla E."/>
            <person name="Calteau A."/>
            <person name="Cai F."/>
            <person name="Tandeau de Marsac N."/>
            <person name="Rippka R."/>
            <person name="Herdman M."/>
            <person name="Sivonen K."/>
            <person name="Coursin T."/>
            <person name="Laurent T."/>
            <person name="Goodwin L."/>
            <person name="Nolan M."/>
            <person name="Davenport K.W."/>
            <person name="Han C.S."/>
            <person name="Rubin E.M."/>
            <person name="Eisen J.A."/>
            <person name="Woyke T."/>
            <person name="Gugger M."/>
            <person name="Kerfeld C.A."/>
        </authorList>
    </citation>
    <scope>NUCLEOTIDE SEQUENCE [LARGE SCALE GENOMIC DNA]</scope>
    <source>
        <strain evidence="4">ATCC 29371 / PCC 7437</strain>
    </source>
</reference>
<proteinExistence type="predicted"/>
<dbReference type="InterPro" id="IPR044618">
    <property type="entry name" value="NdhT-like"/>
</dbReference>
<feature type="transmembrane region" description="Helical" evidence="1">
    <location>
        <begin position="130"/>
        <end position="153"/>
    </location>
</feature>
<evidence type="ECO:0000313" key="3">
    <source>
        <dbReference type="EMBL" id="AFZ34001.1"/>
    </source>
</evidence>
<dbReference type="InterPro" id="IPR001623">
    <property type="entry name" value="DnaJ_domain"/>
</dbReference>
<dbReference type="PANTHER" id="PTHR45283:SF1">
    <property type="entry name" value="NAD(P)H-QUINONE OXIDOREDUCTASE SUBUNIT T, CHLOROPLASTIC"/>
    <property type="match status" value="1"/>
</dbReference>
<evidence type="ECO:0000256" key="1">
    <source>
        <dbReference type="SAM" id="Phobius"/>
    </source>
</evidence>
<dbReference type="SMART" id="SM00271">
    <property type="entry name" value="DnaJ"/>
    <property type="match status" value="1"/>
</dbReference>
<dbReference type="KEGG" id="scs:Sta7437_0391"/>
<name>K9XPL8_STAC7</name>
<sequence>MRQNSKTSQTKTQSIPLKSKLANTYYSLLDLHPSASMLEIRRSYRKLSKTYHPDTTILPPEIAKAKFQQLNEAYATLSSPEKRSLYDLKIGYSRINVIQAPTQWEQSPENKWSQTAYLDPTDRPLSSGEIFVLFILGLTFVGCLVLVIAIAYLRGEAF</sequence>
<gene>
    <name evidence="3" type="ordered locus">Sta7437_0391</name>
</gene>
<evidence type="ECO:0000313" key="4">
    <source>
        <dbReference type="Proteomes" id="UP000010473"/>
    </source>
</evidence>
<dbReference type="SUPFAM" id="SSF46565">
    <property type="entry name" value="Chaperone J-domain"/>
    <property type="match status" value="1"/>
</dbReference>
<dbReference type="CDD" id="cd06257">
    <property type="entry name" value="DnaJ"/>
    <property type="match status" value="1"/>
</dbReference>
<keyword evidence="1" id="KW-0472">Membrane</keyword>
<dbReference type="STRING" id="111780.Sta7437_0391"/>
<organism evidence="3 4">
    <name type="scientific">Stanieria cyanosphaera (strain ATCC 29371 / PCC 7437)</name>
    <dbReference type="NCBI Taxonomy" id="111780"/>
    <lineage>
        <taxon>Bacteria</taxon>
        <taxon>Bacillati</taxon>
        <taxon>Cyanobacteriota</taxon>
        <taxon>Cyanophyceae</taxon>
        <taxon>Pleurocapsales</taxon>
        <taxon>Dermocarpellaceae</taxon>
        <taxon>Stanieria</taxon>
    </lineage>
</organism>
<dbReference type="PROSITE" id="PS50076">
    <property type="entry name" value="DNAJ_2"/>
    <property type="match status" value="1"/>
</dbReference>
<dbReference type="HOGENOM" id="CLU_091338_1_1_3"/>
<dbReference type="Proteomes" id="UP000010473">
    <property type="component" value="Chromosome"/>
</dbReference>
<keyword evidence="3" id="KW-0346">Stress response</keyword>
<dbReference type="PRINTS" id="PR00625">
    <property type="entry name" value="JDOMAIN"/>
</dbReference>
<protein>
    <submittedName>
        <fullName evidence="3">Heat shock protein DnaJ domain protein</fullName>
    </submittedName>
</protein>
<dbReference type="InterPro" id="IPR036869">
    <property type="entry name" value="J_dom_sf"/>
</dbReference>
<dbReference type="RefSeq" id="WP_015191674.1">
    <property type="nucleotide sequence ID" value="NC_019748.1"/>
</dbReference>
<dbReference type="PANTHER" id="PTHR45283">
    <property type="entry name" value="NAD(P)H-QUINONE OXIDOREDUCTASE SUBUNIT T, CHLOROPLASTIC"/>
    <property type="match status" value="1"/>
</dbReference>
<dbReference type="PATRIC" id="fig|111780.3.peg.404"/>
<accession>K9XPL8</accession>
<dbReference type="EMBL" id="CP003653">
    <property type="protein sequence ID" value="AFZ34001.1"/>
    <property type="molecule type" value="Genomic_DNA"/>
</dbReference>
<dbReference type="eggNOG" id="COG0484">
    <property type="taxonomic scope" value="Bacteria"/>
</dbReference>
<dbReference type="Pfam" id="PF00226">
    <property type="entry name" value="DnaJ"/>
    <property type="match status" value="1"/>
</dbReference>
<keyword evidence="1" id="KW-1133">Transmembrane helix</keyword>
<keyword evidence="1" id="KW-0812">Transmembrane</keyword>
<feature type="domain" description="J" evidence="2">
    <location>
        <begin position="24"/>
        <end position="90"/>
    </location>
</feature>
<dbReference type="Gene3D" id="1.10.287.110">
    <property type="entry name" value="DnaJ domain"/>
    <property type="match status" value="1"/>
</dbReference>
<dbReference type="AlphaFoldDB" id="K9XPL8"/>
<keyword evidence="4" id="KW-1185">Reference proteome</keyword>